<feature type="compositionally biased region" description="Pro residues" evidence="6">
    <location>
        <begin position="9"/>
        <end position="19"/>
    </location>
</feature>
<dbReference type="EMBL" id="JAYMRP010000016">
    <property type="protein sequence ID" value="MFB8774945.1"/>
    <property type="molecule type" value="Genomic_DNA"/>
</dbReference>
<dbReference type="Proteomes" id="UP001585080">
    <property type="component" value="Unassembled WGS sequence"/>
</dbReference>
<evidence type="ECO:0000256" key="3">
    <source>
        <dbReference type="ARBA" id="ARBA00022692"/>
    </source>
</evidence>
<evidence type="ECO:0000313" key="9">
    <source>
        <dbReference type="Proteomes" id="UP001585080"/>
    </source>
</evidence>
<dbReference type="PIRSF" id="PIRSF035875">
    <property type="entry name" value="RNase_BN"/>
    <property type="match status" value="1"/>
</dbReference>
<dbReference type="InterPro" id="IPR017039">
    <property type="entry name" value="Virul_fac_BrkB"/>
</dbReference>
<keyword evidence="9" id="KW-1185">Reference proteome</keyword>
<dbReference type="Pfam" id="PF03631">
    <property type="entry name" value="Virul_fac_BrkB"/>
    <property type="match status" value="1"/>
</dbReference>
<feature type="transmembrane region" description="Helical" evidence="7">
    <location>
        <begin position="193"/>
        <end position="215"/>
    </location>
</feature>
<name>A0ABV5EDQ2_9ACTN</name>
<organism evidence="8 9">
    <name type="scientific">Streptomyces broussonetiae</name>
    <dbReference type="NCBI Taxonomy" id="2686304"/>
    <lineage>
        <taxon>Bacteria</taxon>
        <taxon>Bacillati</taxon>
        <taxon>Actinomycetota</taxon>
        <taxon>Actinomycetes</taxon>
        <taxon>Kitasatosporales</taxon>
        <taxon>Streptomycetaceae</taxon>
        <taxon>Streptomyces</taxon>
    </lineage>
</organism>
<keyword evidence="2" id="KW-1003">Cell membrane</keyword>
<evidence type="ECO:0000256" key="6">
    <source>
        <dbReference type="SAM" id="MobiDB-lite"/>
    </source>
</evidence>
<comment type="subcellular location">
    <subcellularLocation>
        <location evidence="1">Cell membrane</location>
        <topology evidence="1">Multi-pass membrane protein</topology>
    </subcellularLocation>
</comment>
<accession>A0ABV5EDQ2</accession>
<feature type="transmembrane region" description="Helical" evidence="7">
    <location>
        <begin position="227"/>
        <end position="249"/>
    </location>
</feature>
<keyword evidence="3 7" id="KW-0812">Transmembrane</keyword>
<dbReference type="PANTHER" id="PTHR30213:SF0">
    <property type="entry name" value="UPF0761 MEMBRANE PROTEIN YIHY"/>
    <property type="match status" value="1"/>
</dbReference>
<feature type="transmembrane region" description="Helical" evidence="7">
    <location>
        <begin position="261"/>
        <end position="286"/>
    </location>
</feature>
<proteinExistence type="predicted"/>
<dbReference type="PANTHER" id="PTHR30213">
    <property type="entry name" value="INNER MEMBRANE PROTEIN YHJD"/>
    <property type="match status" value="1"/>
</dbReference>
<evidence type="ECO:0000256" key="1">
    <source>
        <dbReference type="ARBA" id="ARBA00004651"/>
    </source>
</evidence>
<evidence type="ECO:0000256" key="4">
    <source>
        <dbReference type="ARBA" id="ARBA00022989"/>
    </source>
</evidence>
<evidence type="ECO:0000256" key="5">
    <source>
        <dbReference type="ARBA" id="ARBA00023136"/>
    </source>
</evidence>
<feature type="region of interest" description="Disordered" evidence="6">
    <location>
        <begin position="1"/>
        <end position="21"/>
    </location>
</feature>
<feature type="transmembrane region" description="Helical" evidence="7">
    <location>
        <begin position="48"/>
        <end position="72"/>
    </location>
</feature>
<reference evidence="8 9" key="1">
    <citation type="submission" date="2024-01" db="EMBL/GenBank/DDBJ databases">
        <title>Genome mining of biosynthetic gene clusters to explore secondary metabolites of Streptomyces sp.</title>
        <authorList>
            <person name="Baig A."/>
            <person name="Ajitkumar Shintre N."/>
            <person name="Kumar H."/>
            <person name="Anbarasu A."/>
            <person name="Ramaiah S."/>
        </authorList>
    </citation>
    <scope>NUCLEOTIDE SEQUENCE [LARGE SCALE GENOMIC DNA]</scope>
    <source>
        <strain evidence="8 9">A57</strain>
    </source>
</reference>
<comment type="caution">
    <text evidence="8">The sequence shown here is derived from an EMBL/GenBank/DDBJ whole genome shotgun (WGS) entry which is preliminary data.</text>
</comment>
<evidence type="ECO:0000313" key="8">
    <source>
        <dbReference type="EMBL" id="MFB8774945.1"/>
    </source>
</evidence>
<evidence type="ECO:0000256" key="2">
    <source>
        <dbReference type="ARBA" id="ARBA00022475"/>
    </source>
</evidence>
<dbReference type="RefSeq" id="WP_376733611.1">
    <property type="nucleotide sequence ID" value="NZ_JAYMRP010000016.1"/>
</dbReference>
<keyword evidence="4 7" id="KW-1133">Transmembrane helix</keyword>
<keyword evidence="5 7" id="KW-0472">Membrane</keyword>
<dbReference type="NCBIfam" id="TIGR00765">
    <property type="entry name" value="yihY_not_rbn"/>
    <property type="match status" value="1"/>
</dbReference>
<sequence>MTTDQPTAPATPRPAPAAPPERRQWWAALRSTLAALWRADVTDWAAALTYYAVLTVFPAFLVALALFGVAGLPDDGHLVDRLAAGVPVRARPAVHSALQSMAGQETPARLLALFGAAGALWSASSYLSVFRRAVHVMNGVPDRRPLWKKAPLTLITALVLLALLVSSVVVLVLTGDAAQAAGRALGVDGAAVAAWHILKWPLLAFLATVLVLVLFRSGQALPYGLRHRAVGGVLAVALWLTASAVFTVYTTYAATFDRLYGSLAGIVVFLVWLWISNLALLTGAQFNAELALLRRS</sequence>
<gene>
    <name evidence="8" type="ORF">VSS16_19790</name>
</gene>
<evidence type="ECO:0000256" key="7">
    <source>
        <dbReference type="SAM" id="Phobius"/>
    </source>
</evidence>
<feature type="transmembrane region" description="Helical" evidence="7">
    <location>
        <begin position="150"/>
        <end position="173"/>
    </location>
</feature>
<protein>
    <submittedName>
        <fullName evidence="8">YihY/virulence factor BrkB family protein</fullName>
    </submittedName>
</protein>
<feature type="transmembrane region" description="Helical" evidence="7">
    <location>
        <begin position="110"/>
        <end position="129"/>
    </location>
</feature>